<dbReference type="EMBL" id="MU825608">
    <property type="protein sequence ID" value="KAJ7388139.1"/>
    <property type="molecule type" value="Genomic_DNA"/>
</dbReference>
<evidence type="ECO:0000313" key="3">
    <source>
        <dbReference type="Proteomes" id="UP001163046"/>
    </source>
</evidence>
<dbReference type="OrthoDB" id="5986828at2759"/>
<comment type="caution">
    <text evidence="2">The sequence shown here is derived from an EMBL/GenBank/DDBJ whole genome shotgun (WGS) entry which is preliminary data.</text>
</comment>
<proteinExistence type="predicted"/>
<feature type="region of interest" description="Disordered" evidence="1">
    <location>
        <begin position="110"/>
        <end position="144"/>
    </location>
</feature>
<gene>
    <name evidence="2" type="ORF">OS493_039574</name>
</gene>
<organism evidence="2 3">
    <name type="scientific">Desmophyllum pertusum</name>
    <dbReference type="NCBI Taxonomy" id="174260"/>
    <lineage>
        <taxon>Eukaryota</taxon>
        <taxon>Metazoa</taxon>
        <taxon>Cnidaria</taxon>
        <taxon>Anthozoa</taxon>
        <taxon>Hexacorallia</taxon>
        <taxon>Scleractinia</taxon>
        <taxon>Caryophylliina</taxon>
        <taxon>Caryophylliidae</taxon>
        <taxon>Desmophyllum</taxon>
    </lineage>
</organism>
<accession>A0A9X0D7W9</accession>
<reference evidence="2" key="1">
    <citation type="submission" date="2023-01" db="EMBL/GenBank/DDBJ databases">
        <title>Genome assembly of the deep-sea coral Lophelia pertusa.</title>
        <authorList>
            <person name="Herrera S."/>
            <person name="Cordes E."/>
        </authorList>
    </citation>
    <scope>NUCLEOTIDE SEQUENCE</scope>
    <source>
        <strain evidence="2">USNM1676648</strain>
        <tissue evidence="2">Polyp</tissue>
    </source>
</reference>
<evidence type="ECO:0000256" key="1">
    <source>
        <dbReference type="SAM" id="MobiDB-lite"/>
    </source>
</evidence>
<protein>
    <submittedName>
        <fullName evidence="2">Uncharacterized protein</fullName>
    </submittedName>
</protein>
<sequence length="165" mass="19529">MENALRNMHETIGIIEEDLQTTRSIVEECKQRQRAAEEKEEMTRNTRSHLMAQVQQTESRLGKALEKRQMLMSEIIECGIRKMALEEKVQAMERKANFFWNDLQSSDSRENAKTWREKLRRVRSQNDMNKAVPQPPLSPIRDSDEDEFQVWDEFTNMGDLSRIKL</sequence>
<keyword evidence="3" id="KW-1185">Reference proteome</keyword>
<name>A0A9X0D7W9_9CNID</name>
<dbReference type="AlphaFoldDB" id="A0A9X0D7W9"/>
<dbReference type="Proteomes" id="UP001163046">
    <property type="component" value="Unassembled WGS sequence"/>
</dbReference>
<evidence type="ECO:0000313" key="2">
    <source>
        <dbReference type="EMBL" id="KAJ7388139.1"/>
    </source>
</evidence>